<proteinExistence type="inferred from homology"/>
<dbReference type="AlphaFoldDB" id="A0A1M5KX24"/>
<evidence type="ECO:0000313" key="6">
    <source>
        <dbReference type="Proteomes" id="UP000186132"/>
    </source>
</evidence>
<comment type="similarity">
    <text evidence="1 2">Belongs to the anti-sigma-factor antagonist family.</text>
</comment>
<accession>A0A1M5KX24</accession>
<organism evidence="5 6">
    <name type="scientific">Jatrophihabitans endophyticus</name>
    <dbReference type="NCBI Taxonomy" id="1206085"/>
    <lineage>
        <taxon>Bacteria</taxon>
        <taxon>Bacillati</taxon>
        <taxon>Actinomycetota</taxon>
        <taxon>Actinomycetes</taxon>
        <taxon>Jatrophihabitantales</taxon>
        <taxon>Jatrophihabitantaceae</taxon>
        <taxon>Jatrophihabitans</taxon>
    </lineage>
</organism>
<sequence>MTEGPPSSDDPIVVVVDGELDASDLDWTDELRATLDAGHRRVVVDMLAVSFIDSSVVRALVSAYRVVAEEGWLRVVYTHHLIRRVITICGLADALPQYPTVEAALRGTPSGLHPDDSSPSGVLGAPSGGHTAGVENDADEGPAGPPSPQEGSQI</sequence>
<evidence type="ECO:0000256" key="3">
    <source>
        <dbReference type="SAM" id="MobiDB-lite"/>
    </source>
</evidence>
<evidence type="ECO:0000313" key="5">
    <source>
        <dbReference type="EMBL" id="SHG57321.1"/>
    </source>
</evidence>
<dbReference type="InterPro" id="IPR003658">
    <property type="entry name" value="Anti-sigma_ant"/>
</dbReference>
<dbReference type="OrthoDB" id="3700428at2"/>
<gene>
    <name evidence="5" type="ORF">SAMN05443575_2286</name>
</gene>
<name>A0A1M5KX24_9ACTN</name>
<dbReference type="Gene3D" id="3.30.750.24">
    <property type="entry name" value="STAS domain"/>
    <property type="match status" value="1"/>
</dbReference>
<dbReference type="Pfam" id="PF01740">
    <property type="entry name" value="STAS"/>
    <property type="match status" value="1"/>
</dbReference>
<evidence type="ECO:0000256" key="2">
    <source>
        <dbReference type="RuleBase" id="RU003749"/>
    </source>
</evidence>
<reference evidence="5 6" key="1">
    <citation type="submission" date="2016-11" db="EMBL/GenBank/DDBJ databases">
        <authorList>
            <person name="Jaros S."/>
            <person name="Januszkiewicz K."/>
            <person name="Wedrychowicz H."/>
        </authorList>
    </citation>
    <scope>NUCLEOTIDE SEQUENCE [LARGE SCALE GENOMIC DNA]</scope>
    <source>
        <strain evidence="5 6">DSM 45627</strain>
    </source>
</reference>
<dbReference type="Proteomes" id="UP000186132">
    <property type="component" value="Unassembled WGS sequence"/>
</dbReference>
<keyword evidence="6" id="KW-1185">Reference proteome</keyword>
<dbReference type="RefSeq" id="WP_073390239.1">
    <property type="nucleotide sequence ID" value="NZ_FQVU01000003.1"/>
</dbReference>
<dbReference type="PROSITE" id="PS50801">
    <property type="entry name" value="STAS"/>
    <property type="match status" value="1"/>
</dbReference>
<dbReference type="PANTHER" id="PTHR33495:SF2">
    <property type="entry name" value="ANTI-SIGMA FACTOR ANTAGONIST TM_1081-RELATED"/>
    <property type="match status" value="1"/>
</dbReference>
<feature type="domain" description="STAS" evidence="4">
    <location>
        <begin position="12"/>
        <end position="108"/>
    </location>
</feature>
<dbReference type="STRING" id="1206085.SAMN05443575_2286"/>
<dbReference type="PANTHER" id="PTHR33495">
    <property type="entry name" value="ANTI-SIGMA FACTOR ANTAGONIST TM_1081-RELATED-RELATED"/>
    <property type="match status" value="1"/>
</dbReference>
<dbReference type="CDD" id="cd07043">
    <property type="entry name" value="STAS_anti-anti-sigma_factors"/>
    <property type="match status" value="1"/>
</dbReference>
<dbReference type="InterPro" id="IPR036513">
    <property type="entry name" value="STAS_dom_sf"/>
</dbReference>
<protein>
    <recommendedName>
        <fullName evidence="2">Anti-sigma factor antagonist</fullName>
    </recommendedName>
</protein>
<dbReference type="EMBL" id="FQVU01000003">
    <property type="protein sequence ID" value="SHG57321.1"/>
    <property type="molecule type" value="Genomic_DNA"/>
</dbReference>
<feature type="region of interest" description="Disordered" evidence="3">
    <location>
        <begin position="105"/>
        <end position="154"/>
    </location>
</feature>
<dbReference type="InterPro" id="IPR002645">
    <property type="entry name" value="STAS_dom"/>
</dbReference>
<evidence type="ECO:0000256" key="1">
    <source>
        <dbReference type="ARBA" id="ARBA00009013"/>
    </source>
</evidence>
<dbReference type="GO" id="GO:0043856">
    <property type="term" value="F:anti-sigma factor antagonist activity"/>
    <property type="evidence" value="ECO:0007669"/>
    <property type="project" value="InterPro"/>
</dbReference>
<evidence type="ECO:0000259" key="4">
    <source>
        <dbReference type="PROSITE" id="PS50801"/>
    </source>
</evidence>
<dbReference type="NCBIfam" id="TIGR00377">
    <property type="entry name" value="ant_ant_sig"/>
    <property type="match status" value="1"/>
</dbReference>
<dbReference type="SUPFAM" id="SSF52091">
    <property type="entry name" value="SpoIIaa-like"/>
    <property type="match status" value="1"/>
</dbReference>